<comment type="caution">
    <text evidence="2">The sequence shown here is derived from an EMBL/GenBank/DDBJ whole genome shotgun (WGS) entry which is preliminary data.</text>
</comment>
<feature type="region of interest" description="Disordered" evidence="1">
    <location>
        <begin position="59"/>
        <end position="130"/>
    </location>
</feature>
<reference evidence="2" key="2">
    <citation type="submission" date="2022-09" db="EMBL/GenBank/DDBJ databases">
        <authorList>
            <person name="Sun Q."/>
            <person name="Ohkuma M."/>
        </authorList>
    </citation>
    <scope>NUCLEOTIDE SEQUENCE</scope>
    <source>
        <strain evidence="2">JCM 3093</strain>
    </source>
</reference>
<gene>
    <name evidence="2" type="ORF">GCM10010126_67730</name>
</gene>
<protein>
    <submittedName>
        <fullName evidence="2">Uncharacterized protein</fullName>
    </submittedName>
</protein>
<name>A0AA37F874_9ACTN</name>
<evidence type="ECO:0000313" key="3">
    <source>
        <dbReference type="Proteomes" id="UP000627984"/>
    </source>
</evidence>
<evidence type="ECO:0000313" key="2">
    <source>
        <dbReference type="EMBL" id="GGK98805.1"/>
    </source>
</evidence>
<proteinExistence type="predicted"/>
<dbReference type="EMBL" id="BMQD01000043">
    <property type="protein sequence ID" value="GGK98805.1"/>
    <property type="molecule type" value="Genomic_DNA"/>
</dbReference>
<organism evidence="2 3">
    <name type="scientific">Planomonospora parontospora</name>
    <dbReference type="NCBI Taxonomy" id="58119"/>
    <lineage>
        <taxon>Bacteria</taxon>
        <taxon>Bacillati</taxon>
        <taxon>Actinomycetota</taxon>
        <taxon>Actinomycetes</taxon>
        <taxon>Streptosporangiales</taxon>
        <taxon>Streptosporangiaceae</taxon>
        <taxon>Planomonospora</taxon>
    </lineage>
</organism>
<dbReference type="Proteomes" id="UP000627984">
    <property type="component" value="Unassembled WGS sequence"/>
</dbReference>
<accession>A0AA37F874</accession>
<feature type="compositionally biased region" description="Basic residues" evidence="1">
    <location>
        <begin position="77"/>
        <end position="88"/>
    </location>
</feature>
<sequence length="130" mass="13988">MTGSDYIELLSATWRAITDAGIQIDYRIYNCPALAPYRAMSSGVSGAMAKGGQWRGTWTTSSLCPATPAPGGCGPPARRRPVSPRRSVRVPGPRPANRRPHPYPRTPCPRAAQTARPGDTAVRGRIRHPA</sequence>
<dbReference type="AlphaFoldDB" id="A0AA37F874"/>
<evidence type="ECO:0000256" key="1">
    <source>
        <dbReference type="SAM" id="MobiDB-lite"/>
    </source>
</evidence>
<reference evidence="2" key="1">
    <citation type="journal article" date="2014" name="Int. J. Syst. Evol. Microbiol.">
        <title>Complete genome sequence of Corynebacterium casei LMG S-19264T (=DSM 44701T), isolated from a smear-ripened cheese.</title>
        <authorList>
            <consortium name="US DOE Joint Genome Institute (JGI-PGF)"/>
            <person name="Walter F."/>
            <person name="Albersmeier A."/>
            <person name="Kalinowski J."/>
            <person name="Ruckert C."/>
        </authorList>
    </citation>
    <scope>NUCLEOTIDE SEQUENCE</scope>
    <source>
        <strain evidence="2">JCM 3093</strain>
    </source>
</reference>